<gene>
    <name evidence="2" type="ORF">ACFQ45_01410</name>
</gene>
<sequence>MTSRISFKALGLLLLLVLNGCDSRYQAQTMFDAYVNDLNRSNRVSIELGSKPELLPLPALRERKAELSQFDVGLLDFLSLQRCEVGALAGQRNSILGKVMATSQRFVYELEIIRAIQSCDIEDEELRTTLAHVAMVKTKELPLAFSNMLWAGEETSTFFSLANGYVPTSPEASQYQQLIIALQTLASIESNLADVPKVTSEQVEGQMKAVYQSEYLGKWLYSVSYISWYLNAVSDQIERLAFDEAVCGAPIQFLKQQFEAHYIDRLQPYMARINRGAYQVLPLTEQLINSSPLESPSWRSFIQQFSMTSESAPWQHYLAASRRHGQAWSRLFALCRQEPG</sequence>
<dbReference type="RefSeq" id="WP_377364564.1">
    <property type="nucleotide sequence ID" value="NZ_JBHTMN010000003.1"/>
</dbReference>
<feature type="chain" id="PRO_5045104096" evidence="1">
    <location>
        <begin position="28"/>
        <end position="340"/>
    </location>
</feature>
<comment type="caution">
    <text evidence="2">The sequence shown here is derived from an EMBL/GenBank/DDBJ whole genome shotgun (WGS) entry which is preliminary data.</text>
</comment>
<proteinExistence type="predicted"/>
<keyword evidence="3" id="KW-1185">Reference proteome</keyword>
<evidence type="ECO:0000313" key="2">
    <source>
        <dbReference type="EMBL" id="MFD1382004.1"/>
    </source>
</evidence>
<protein>
    <submittedName>
        <fullName evidence="2">DUF3080 family protein</fullName>
    </submittedName>
</protein>
<evidence type="ECO:0000256" key="1">
    <source>
        <dbReference type="SAM" id="SignalP"/>
    </source>
</evidence>
<accession>A0ABW4AWW5</accession>
<dbReference type="Proteomes" id="UP001597059">
    <property type="component" value="Unassembled WGS sequence"/>
</dbReference>
<dbReference type="Pfam" id="PF11279">
    <property type="entry name" value="DUF3080"/>
    <property type="match status" value="1"/>
</dbReference>
<evidence type="ECO:0000313" key="3">
    <source>
        <dbReference type="Proteomes" id="UP001597059"/>
    </source>
</evidence>
<dbReference type="EMBL" id="JBHTMN010000003">
    <property type="protein sequence ID" value="MFD1382004.1"/>
    <property type="molecule type" value="Genomic_DNA"/>
</dbReference>
<reference evidence="3" key="1">
    <citation type="journal article" date="2019" name="Int. J. Syst. Evol. Microbiol.">
        <title>The Global Catalogue of Microorganisms (GCM) 10K type strain sequencing project: providing services to taxonomists for standard genome sequencing and annotation.</title>
        <authorList>
            <consortium name="The Broad Institute Genomics Platform"/>
            <consortium name="The Broad Institute Genome Sequencing Center for Infectious Disease"/>
            <person name="Wu L."/>
            <person name="Ma J."/>
        </authorList>
    </citation>
    <scope>NUCLEOTIDE SEQUENCE [LARGE SCALE GENOMIC DNA]</scope>
    <source>
        <strain evidence="3">JCM 30774</strain>
    </source>
</reference>
<keyword evidence="1" id="KW-0732">Signal</keyword>
<feature type="signal peptide" evidence="1">
    <location>
        <begin position="1"/>
        <end position="27"/>
    </location>
</feature>
<dbReference type="InterPro" id="IPR021431">
    <property type="entry name" value="DUF3080"/>
</dbReference>
<organism evidence="2 3">
    <name type="scientific">Rhodanobacter aciditrophus</name>
    <dbReference type="NCBI Taxonomy" id="1623218"/>
    <lineage>
        <taxon>Bacteria</taxon>
        <taxon>Pseudomonadati</taxon>
        <taxon>Pseudomonadota</taxon>
        <taxon>Gammaproteobacteria</taxon>
        <taxon>Lysobacterales</taxon>
        <taxon>Rhodanobacteraceae</taxon>
        <taxon>Rhodanobacter</taxon>
    </lineage>
</organism>
<name>A0ABW4AWW5_9GAMM</name>